<evidence type="ECO:0000313" key="3">
    <source>
        <dbReference type="Proteomes" id="UP001254165"/>
    </source>
</evidence>
<geneLocation type="plasmid" evidence="2">
    <name>p4228-RoL</name>
</geneLocation>
<organism evidence="2 3">
    <name type="scientific">Thermanaerothrix solaris</name>
    <dbReference type="NCBI Taxonomy" id="3058434"/>
    <lineage>
        <taxon>Bacteria</taxon>
        <taxon>Bacillati</taxon>
        <taxon>Chloroflexota</taxon>
        <taxon>Anaerolineae</taxon>
        <taxon>Anaerolineales</taxon>
        <taxon>Anaerolineaceae</taxon>
        <taxon>Thermanaerothrix</taxon>
    </lineage>
</organism>
<accession>A0ABU3NTK7</accession>
<keyword evidence="1" id="KW-1133">Transmembrane helix</keyword>
<feature type="transmembrane region" description="Helical" evidence="1">
    <location>
        <begin position="41"/>
        <end position="61"/>
    </location>
</feature>
<feature type="transmembrane region" description="Helical" evidence="1">
    <location>
        <begin position="6"/>
        <end position="29"/>
    </location>
</feature>
<protein>
    <submittedName>
        <fullName evidence="2">Uncharacterized protein</fullName>
    </submittedName>
</protein>
<comment type="caution">
    <text evidence="2">The sequence shown here is derived from an EMBL/GenBank/DDBJ whole genome shotgun (WGS) entry which is preliminary data.</text>
</comment>
<keyword evidence="3" id="KW-1185">Reference proteome</keyword>
<gene>
    <name evidence="2" type="ORF">QYE77_14910</name>
</gene>
<evidence type="ECO:0000313" key="2">
    <source>
        <dbReference type="EMBL" id="MDT8899553.1"/>
    </source>
</evidence>
<keyword evidence="1" id="KW-0812">Transmembrane</keyword>
<name>A0ABU3NTK7_9CHLR</name>
<proteinExistence type="predicted"/>
<sequence length="62" mass="6450">MTNQFLSIALGLAAISFGIIGVMLAGAALWPDQAAQYRSHIGNVIFGLVLIVIAGIIIAVVR</sequence>
<keyword evidence="2" id="KW-0614">Plasmid</keyword>
<reference evidence="2 3" key="1">
    <citation type="submission" date="2023-07" db="EMBL/GenBank/DDBJ databases">
        <title>Novel species of Thermanaerothrix with wide hydrolytic capabilities.</title>
        <authorList>
            <person name="Zayulina K.S."/>
            <person name="Podosokorskaya O.A."/>
            <person name="Elcheninov A.G."/>
        </authorList>
    </citation>
    <scope>NUCLEOTIDE SEQUENCE [LARGE SCALE GENOMIC DNA]</scope>
    <source>
        <strain evidence="2 3">4228-RoL</strain>
        <plasmid evidence="2">p4228-RoL</plasmid>
    </source>
</reference>
<keyword evidence="1" id="KW-0472">Membrane</keyword>
<evidence type="ECO:0000256" key="1">
    <source>
        <dbReference type="SAM" id="Phobius"/>
    </source>
</evidence>
<dbReference type="EMBL" id="JAUHMF010000010">
    <property type="protein sequence ID" value="MDT8899553.1"/>
    <property type="molecule type" value="Genomic_DNA"/>
</dbReference>
<dbReference type="Proteomes" id="UP001254165">
    <property type="component" value="Unassembled WGS sequence"/>
</dbReference>
<dbReference type="RefSeq" id="WP_315626336.1">
    <property type="nucleotide sequence ID" value="NZ_JAUHMF010000010.1"/>
</dbReference>